<keyword evidence="1" id="KW-0418">Kinase</keyword>
<keyword evidence="1" id="KW-0808">Transferase</keyword>
<evidence type="ECO:0000313" key="2">
    <source>
        <dbReference type="Proteomes" id="UP000319212"/>
    </source>
</evidence>
<dbReference type="SMART" id="SM00855">
    <property type="entry name" value="PGAM"/>
    <property type="match status" value="1"/>
</dbReference>
<dbReference type="OrthoDB" id="5296884at2"/>
<gene>
    <name evidence="1" type="ORF">EAH82_03060</name>
</gene>
<protein>
    <submittedName>
        <fullName evidence="1">Phosphoglycerate kinase</fullName>
    </submittedName>
</protein>
<comment type="caution">
    <text evidence="1">The sequence shown here is derived from an EMBL/GenBank/DDBJ whole genome shotgun (WGS) entry which is preliminary data.</text>
</comment>
<dbReference type="InterPro" id="IPR029033">
    <property type="entry name" value="His_PPase_superfam"/>
</dbReference>
<proteinExistence type="predicted"/>
<dbReference type="RefSeq" id="WP_140838470.1">
    <property type="nucleotide sequence ID" value="NZ_RCZI01000001.1"/>
</dbReference>
<evidence type="ECO:0000313" key="1">
    <source>
        <dbReference type="EMBL" id="TPG30480.1"/>
    </source>
</evidence>
<accession>A0A502E240</accession>
<dbReference type="Gene3D" id="3.40.50.1240">
    <property type="entry name" value="Phosphoglycerate mutase-like"/>
    <property type="match status" value="1"/>
</dbReference>
<dbReference type="Pfam" id="PF00300">
    <property type="entry name" value="His_Phos_1"/>
    <property type="match status" value="1"/>
</dbReference>
<dbReference type="Proteomes" id="UP000319212">
    <property type="component" value="Unassembled WGS sequence"/>
</dbReference>
<dbReference type="AlphaFoldDB" id="A0A502E240"/>
<organism evidence="1 2">
    <name type="scientific">Variovorax guangxiensis</name>
    <dbReference type="NCBI Taxonomy" id="1775474"/>
    <lineage>
        <taxon>Bacteria</taxon>
        <taxon>Pseudomonadati</taxon>
        <taxon>Pseudomonadota</taxon>
        <taxon>Betaproteobacteria</taxon>
        <taxon>Burkholderiales</taxon>
        <taxon>Comamonadaceae</taxon>
        <taxon>Variovorax</taxon>
    </lineage>
</organism>
<dbReference type="GO" id="GO:0016301">
    <property type="term" value="F:kinase activity"/>
    <property type="evidence" value="ECO:0007669"/>
    <property type="project" value="UniProtKB-KW"/>
</dbReference>
<dbReference type="SUPFAM" id="SSF53254">
    <property type="entry name" value="Phosphoglycerate mutase-like"/>
    <property type="match status" value="1"/>
</dbReference>
<reference evidence="1 2" key="1">
    <citation type="journal article" date="2019" name="Environ. Microbiol.">
        <title>Species interactions and distinct microbial communities in high Arctic permafrost affected cryosols are associated with the CH4 and CO2 gas fluxes.</title>
        <authorList>
            <person name="Altshuler I."/>
            <person name="Hamel J."/>
            <person name="Turney S."/>
            <person name="Magnuson E."/>
            <person name="Levesque R."/>
            <person name="Greer C."/>
            <person name="Whyte L.G."/>
        </authorList>
    </citation>
    <scope>NUCLEOTIDE SEQUENCE [LARGE SCALE GENOMIC DNA]</scope>
    <source>
        <strain evidence="1 2">S06.C</strain>
    </source>
</reference>
<dbReference type="InterPro" id="IPR013078">
    <property type="entry name" value="His_Pase_superF_clade-1"/>
</dbReference>
<sequence>MKLWLLRHAPVDAAAGLCYGATDLSCIAGRTEAVAAAIAPLLPADIAVHSSPLQRCATLAAAVARERPDLLPPSLDARLAEMNFGAWEGRPWDAIARTDFDAWTADFAQARAGAHGESTSLFMARVGAAWDDWLRSKRDALWVTHAGVMRAVLLLQRGVRCPANAGEWPRQPIAFGEWLTVDA</sequence>
<name>A0A502E240_9BURK</name>
<dbReference type="EMBL" id="RCZI01000001">
    <property type="protein sequence ID" value="TPG30480.1"/>
    <property type="molecule type" value="Genomic_DNA"/>
</dbReference>